<name>A0A835HFX5_9MAGN</name>
<dbReference type="PROSITE" id="PS00284">
    <property type="entry name" value="SERPIN"/>
    <property type="match status" value="1"/>
</dbReference>
<evidence type="ECO:0000256" key="2">
    <source>
        <dbReference type="RuleBase" id="RU000411"/>
    </source>
</evidence>
<dbReference type="InterPro" id="IPR036186">
    <property type="entry name" value="Serpin_sf"/>
</dbReference>
<dbReference type="Gene3D" id="2.30.39.10">
    <property type="entry name" value="Alpha-1-antitrypsin, domain 1"/>
    <property type="match status" value="1"/>
</dbReference>
<evidence type="ECO:0000313" key="4">
    <source>
        <dbReference type="EMBL" id="KAF9597393.1"/>
    </source>
</evidence>
<dbReference type="PANTHER" id="PTHR11461:SF211">
    <property type="entry name" value="GH10112P-RELATED"/>
    <property type="match status" value="1"/>
</dbReference>
<comment type="caution">
    <text evidence="4">The sequence shown here is derived from an EMBL/GenBank/DDBJ whole genome shotgun (WGS) entry which is preliminary data.</text>
</comment>
<dbReference type="Gene3D" id="3.30.497.10">
    <property type="entry name" value="Antithrombin, subunit I, domain 2"/>
    <property type="match status" value="1"/>
</dbReference>
<protein>
    <recommendedName>
        <fullName evidence="3">Serpin domain-containing protein</fullName>
    </recommendedName>
</protein>
<sequence length="370" mass="41427">IVSHLSSPLHKTKTLSYVMGTRQLLRSANVASRALLQHSIAPIIEPQTLVSGICAKSGANVQSRRGIRSANVMYLKDLALGEAKNKNFVFSPMFVQLLPLYISVTYFMVIMKATGEDHDGFISKWIQKVMNALMPSKGYLIWQMAQFNEHWSGPNVKMDIKDWQFYLLEGDSVEVPYVTSTTAQLINTFEDLKVLRIPFCIKSLSMYILLPNNGDKLWSLIERVDSDPWFLKRCLCPNTDAVSMGKVMVPKFKIGYALASPMILRGVKLKPRSTLLTDWNAFYDELYIKGANEVKAPDATATAVESTSVPEPHVDEVDFVVDHPFMFMIRHEKSGKVVAVGHVLNPLEKQKALPGIPDESDQTGVSISFV</sequence>
<evidence type="ECO:0000256" key="1">
    <source>
        <dbReference type="ARBA" id="ARBA00009500"/>
    </source>
</evidence>
<dbReference type="AlphaFoldDB" id="A0A835HFX5"/>
<evidence type="ECO:0000313" key="5">
    <source>
        <dbReference type="Proteomes" id="UP000631114"/>
    </source>
</evidence>
<dbReference type="GO" id="GO:0004867">
    <property type="term" value="F:serine-type endopeptidase inhibitor activity"/>
    <property type="evidence" value="ECO:0007669"/>
    <property type="project" value="InterPro"/>
</dbReference>
<dbReference type="SMART" id="SM00093">
    <property type="entry name" value="SERPIN"/>
    <property type="match status" value="1"/>
</dbReference>
<dbReference type="InterPro" id="IPR023795">
    <property type="entry name" value="Serpin_CS"/>
</dbReference>
<keyword evidence="5" id="KW-1185">Reference proteome</keyword>
<feature type="domain" description="Serpin" evidence="3">
    <location>
        <begin position="3"/>
        <end position="346"/>
    </location>
</feature>
<feature type="non-terminal residue" evidence="4">
    <location>
        <position position="1"/>
    </location>
</feature>
<dbReference type="InterPro" id="IPR000215">
    <property type="entry name" value="Serpin_fam"/>
</dbReference>
<organism evidence="4 5">
    <name type="scientific">Coptis chinensis</name>
    <dbReference type="NCBI Taxonomy" id="261450"/>
    <lineage>
        <taxon>Eukaryota</taxon>
        <taxon>Viridiplantae</taxon>
        <taxon>Streptophyta</taxon>
        <taxon>Embryophyta</taxon>
        <taxon>Tracheophyta</taxon>
        <taxon>Spermatophyta</taxon>
        <taxon>Magnoliopsida</taxon>
        <taxon>Ranunculales</taxon>
        <taxon>Ranunculaceae</taxon>
        <taxon>Coptidoideae</taxon>
        <taxon>Coptis</taxon>
    </lineage>
</organism>
<proteinExistence type="inferred from homology"/>
<reference evidence="4 5" key="1">
    <citation type="submission" date="2020-10" db="EMBL/GenBank/DDBJ databases">
        <title>The Coptis chinensis genome and diversification of protoberbering-type alkaloids.</title>
        <authorList>
            <person name="Wang B."/>
            <person name="Shu S."/>
            <person name="Song C."/>
            <person name="Liu Y."/>
        </authorList>
    </citation>
    <scope>NUCLEOTIDE SEQUENCE [LARGE SCALE GENOMIC DNA]</scope>
    <source>
        <strain evidence="4">HL-2020</strain>
        <tissue evidence="4">Leaf</tissue>
    </source>
</reference>
<dbReference type="SUPFAM" id="SSF56574">
    <property type="entry name" value="Serpins"/>
    <property type="match status" value="1"/>
</dbReference>
<dbReference type="OrthoDB" id="1063785at2759"/>
<dbReference type="Pfam" id="PF00079">
    <property type="entry name" value="Serpin"/>
    <property type="match status" value="1"/>
</dbReference>
<comment type="similarity">
    <text evidence="1 2">Belongs to the serpin family.</text>
</comment>
<dbReference type="InterPro" id="IPR042178">
    <property type="entry name" value="Serpin_sf_1"/>
</dbReference>
<dbReference type="PANTHER" id="PTHR11461">
    <property type="entry name" value="SERINE PROTEASE INHIBITOR, SERPIN"/>
    <property type="match status" value="1"/>
</dbReference>
<gene>
    <name evidence="4" type="ORF">IFM89_017739</name>
</gene>
<dbReference type="InterPro" id="IPR042185">
    <property type="entry name" value="Serpin_sf_2"/>
</dbReference>
<dbReference type="Proteomes" id="UP000631114">
    <property type="component" value="Unassembled WGS sequence"/>
</dbReference>
<dbReference type="InterPro" id="IPR023796">
    <property type="entry name" value="Serpin_dom"/>
</dbReference>
<evidence type="ECO:0000259" key="3">
    <source>
        <dbReference type="SMART" id="SM00093"/>
    </source>
</evidence>
<dbReference type="GO" id="GO:0005615">
    <property type="term" value="C:extracellular space"/>
    <property type="evidence" value="ECO:0007669"/>
    <property type="project" value="InterPro"/>
</dbReference>
<accession>A0A835HFX5</accession>
<dbReference type="EMBL" id="JADFTS010000007">
    <property type="protein sequence ID" value="KAF9597393.1"/>
    <property type="molecule type" value="Genomic_DNA"/>
</dbReference>